<dbReference type="EMBL" id="QNTQ01000004">
    <property type="protein sequence ID" value="RBI86620.1"/>
    <property type="molecule type" value="Genomic_DNA"/>
</dbReference>
<protein>
    <submittedName>
        <fullName evidence="3">Alpha/beta hydrolase</fullName>
    </submittedName>
</protein>
<evidence type="ECO:0000313" key="4">
    <source>
        <dbReference type="Proteomes" id="UP000253370"/>
    </source>
</evidence>
<evidence type="ECO:0000259" key="2">
    <source>
        <dbReference type="Pfam" id="PF00561"/>
    </source>
</evidence>
<dbReference type="AlphaFoldDB" id="A0A365UBC9"/>
<comment type="caution">
    <text evidence="3">The sequence shown here is derived from an EMBL/GenBank/DDBJ whole genome shotgun (WGS) entry which is preliminary data.</text>
</comment>
<dbReference type="PANTHER" id="PTHR46118:SF4">
    <property type="entry name" value="PROTEIN ABHD11"/>
    <property type="match status" value="1"/>
</dbReference>
<dbReference type="RefSeq" id="WP_113288170.1">
    <property type="nucleotide sequence ID" value="NZ_QNTQ01000004.1"/>
</dbReference>
<accession>A0A365UBC9</accession>
<gene>
    <name evidence="3" type="ORF">DRV85_04095</name>
</gene>
<dbReference type="InterPro" id="IPR000073">
    <property type="entry name" value="AB_hydrolase_1"/>
</dbReference>
<proteinExistence type="predicted"/>
<dbReference type="SUPFAM" id="SSF53474">
    <property type="entry name" value="alpha/beta-Hydrolases"/>
    <property type="match status" value="1"/>
</dbReference>
<dbReference type="Proteomes" id="UP000253370">
    <property type="component" value="Unassembled WGS sequence"/>
</dbReference>
<dbReference type="PRINTS" id="PR00111">
    <property type="entry name" value="ABHYDROLASE"/>
</dbReference>
<reference evidence="3 4" key="1">
    <citation type="submission" date="2018-07" db="EMBL/GenBank/DDBJ databases">
        <title>Rhodosalinus sp. strain E84T genomic sequence and assembly.</title>
        <authorList>
            <person name="Liu Z.-W."/>
            <person name="Lu D.-C."/>
        </authorList>
    </citation>
    <scope>NUCLEOTIDE SEQUENCE [LARGE SCALE GENOMIC DNA]</scope>
    <source>
        <strain evidence="3 4">E84</strain>
    </source>
</reference>
<dbReference type="OrthoDB" id="9808398at2"/>
<feature type="domain" description="AB hydrolase-1" evidence="2">
    <location>
        <begin position="14"/>
        <end position="243"/>
    </location>
</feature>
<dbReference type="InterPro" id="IPR029058">
    <property type="entry name" value="AB_hydrolase_fold"/>
</dbReference>
<keyword evidence="1 3" id="KW-0378">Hydrolase</keyword>
<organism evidence="3 4">
    <name type="scientific">Rhodosalinus halophilus</name>
    <dbReference type="NCBI Taxonomy" id="2259333"/>
    <lineage>
        <taxon>Bacteria</taxon>
        <taxon>Pseudomonadati</taxon>
        <taxon>Pseudomonadota</taxon>
        <taxon>Alphaproteobacteria</taxon>
        <taxon>Rhodobacterales</taxon>
        <taxon>Paracoccaceae</taxon>
        <taxon>Rhodosalinus</taxon>
    </lineage>
</organism>
<dbReference type="GO" id="GO:0016787">
    <property type="term" value="F:hydrolase activity"/>
    <property type="evidence" value="ECO:0007669"/>
    <property type="project" value="UniProtKB-KW"/>
</dbReference>
<dbReference type="Pfam" id="PF00561">
    <property type="entry name" value="Abhydrolase_1"/>
    <property type="match status" value="1"/>
</dbReference>
<evidence type="ECO:0000313" key="3">
    <source>
        <dbReference type="EMBL" id="RBI86620.1"/>
    </source>
</evidence>
<keyword evidence="4" id="KW-1185">Reference proteome</keyword>
<name>A0A365UBC9_9RHOB</name>
<dbReference type="PANTHER" id="PTHR46118">
    <property type="entry name" value="PROTEIN ABHD11"/>
    <property type="match status" value="1"/>
</dbReference>
<dbReference type="Gene3D" id="3.40.50.1820">
    <property type="entry name" value="alpha/beta hydrolase"/>
    <property type="match status" value="1"/>
</dbReference>
<evidence type="ECO:0000256" key="1">
    <source>
        <dbReference type="ARBA" id="ARBA00022801"/>
    </source>
</evidence>
<sequence length="256" mass="27313">MLALTRHGNPSDRPPLVIAHGLFGSGRNWGVIAKRLSDTREVIAVDMRNHGDSPRTDRHDYPGMARDLAEVIAAEGRDCDLLGHSMGGKAAMVLALTAPAGLRRLIVADIAPVAYEHSQQPALDAMRSLDPGALGSRAEATAALAERLGGGAEARGLAAFLAQSLDVKAGHWRLNLDALARDMAAILGFPDIEGRFEGPTLFLAGAESDYVRPEHRATIKALFPAARFAKIPGAGHWLHADKPREFEAAVRAFLDA</sequence>